<keyword evidence="7" id="KW-0156">Chromatin regulator</keyword>
<evidence type="ECO:0000313" key="15">
    <source>
        <dbReference type="EMBL" id="VEN44060.1"/>
    </source>
</evidence>
<evidence type="ECO:0000256" key="6">
    <source>
        <dbReference type="ARBA" id="ARBA00022833"/>
    </source>
</evidence>
<dbReference type="Pfam" id="PF26014">
    <property type="entry name" value="SH3_AEBP2_C"/>
    <property type="match status" value="1"/>
</dbReference>
<keyword evidence="2" id="KW-0678">Repressor</keyword>
<dbReference type="PROSITE" id="PS00028">
    <property type="entry name" value="ZINC_FINGER_C2H2_1"/>
    <property type="match status" value="2"/>
</dbReference>
<evidence type="ECO:0000256" key="12">
    <source>
        <dbReference type="PROSITE-ProRule" id="PRU00042"/>
    </source>
</evidence>
<proteinExistence type="inferred from homology"/>
<feature type="domain" description="C2H2-type" evidence="14">
    <location>
        <begin position="646"/>
        <end position="675"/>
    </location>
</feature>
<organism evidence="15 16">
    <name type="scientific">Callosobruchus maculatus</name>
    <name type="common">Southern cowpea weevil</name>
    <name type="synonym">Pulse bruchid</name>
    <dbReference type="NCBI Taxonomy" id="64391"/>
    <lineage>
        <taxon>Eukaryota</taxon>
        <taxon>Metazoa</taxon>
        <taxon>Ecdysozoa</taxon>
        <taxon>Arthropoda</taxon>
        <taxon>Hexapoda</taxon>
        <taxon>Insecta</taxon>
        <taxon>Pterygota</taxon>
        <taxon>Neoptera</taxon>
        <taxon>Endopterygota</taxon>
        <taxon>Coleoptera</taxon>
        <taxon>Polyphaga</taxon>
        <taxon>Cucujiformia</taxon>
        <taxon>Chrysomeloidea</taxon>
        <taxon>Chrysomelidae</taxon>
        <taxon>Bruchinae</taxon>
        <taxon>Bruchini</taxon>
        <taxon>Callosobruchus</taxon>
    </lineage>
</organism>
<keyword evidence="4" id="KW-0677">Repeat</keyword>
<evidence type="ECO:0000256" key="5">
    <source>
        <dbReference type="ARBA" id="ARBA00022771"/>
    </source>
</evidence>
<dbReference type="OrthoDB" id="9984614at2759"/>
<evidence type="ECO:0000256" key="3">
    <source>
        <dbReference type="ARBA" id="ARBA00022723"/>
    </source>
</evidence>
<reference evidence="15 16" key="1">
    <citation type="submission" date="2019-01" db="EMBL/GenBank/DDBJ databases">
        <authorList>
            <person name="Sayadi A."/>
        </authorList>
    </citation>
    <scope>NUCLEOTIDE SEQUENCE [LARGE SCALE GENOMIC DNA]</scope>
</reference>
<keyword evidence="16" id="KW-1185">Reference proteome</keyword>
<dbReference type="GO" id="GO:0006357">
    <property type="term" value="P:regulation of transcription by RNA polymerase II"/>
    <property type="evidence" value="ECO:0007669"/>
    <property type="project" value="TreeGrafter"/>
</dbReference>
<dbReference type="EMBL" id="CAACVG010007179">
    <property type="protein sequence ID" value="VEN44060.1"/>
    <property type="molecule type" value="Genomic_DNA"/>
</dbReference>
<dbReference type="SMART" id="SM00355">
    <property type="entry name" value="ZnF_C2H2"/>
    <property type="match status" value="3"/>
</dbReference>
<keyword evidence="5 12" id="KW-0863">Zinc-finger</keyword>
<evidence type="ECO:0000259" key="14">
    <source>
        <dbReference type="PROSITE" id="PS50157"/>
    </source>
</evidence>
<feature type="region of interest" description="Disordered" evidence="13">
    <location>
        <begin position="804"/>
        <end position="830"/>
    </location>
</feature>
<evidence type="ECO:0000256" key="11">
    <source>
        <dbReference type="ARBA" id="ARBA00037930"/>
    </source>
</evidence>
<dbReference type="PANTHER" id="PTHR46541:SF1">
    <property type="entry name" value="ZINC FINGER PROTEIN AEBP2"/>
    <property type="match status" value="1"/>
</dbReference>
<evidence type="ECO:0000313" key="16">
    <source>
        <dbReference type="Proteomes" id="UP000410492"/>
    </source>
</evidence>
<sequence>MWCCESDFTGVAVLSCTDCGSGSSTLSSSDVTSSSEEEPGSPFSTVSTNSEDSGTGEGGGGGGGGGRREERRMPPTQSEPHPSWPWTGLDDGPPPQQITHKRTLPAAAITSFAKRIKQAEAADRDNNNCKKAPNMTVTEAAKKQLTNGTTTLAPSVVVPAAGGGIGPGGHAKRQVARLASVAVKTDSSPIEKLTKLKKSNAVALATAAAAAALTQEGVPKMQQGKITEYFKSQISKSSNGIKKDLLNGLKKPVVSKLVDQQTQFNSLKAQCQRKESKPSQKKMAASKAKKVTTVPRKILPAPANGQDKMAINEHTLNNLKFAPTVTLAALSFPAQNYAYLHPTAAKAPTGQPYVQQFTAISNDKIPIPIINRTSCLNGLNVIQPVQKIATINNFNCVKLNTVVPIVKVNALPIAIGTPVPPQPVAPPPAPPPSLSAVALSVETALPTVLPAKPRIPEAVPLAPQTPPTITPAATNYAPVAVEQPMQCSSSRMEQQEECQTQMELRQQQQEIREDKSPTDSDSGISSNRECLEVNVDLDSSSLEAEQKSPILSQPKTIRFPCKRDQKEEGKSPQHSTDGRCRWEKCDLRFDTSGALLEHLQVQHVISQTDKEHYVCLWLGCKVHGRTSCSRSWLERHVLAHAGTKPFRCIVDGCGQRFNSQLMLERHVNSHFNSDGSPNTSARKSTENGCCKLFKRNGKKIRFRRQPWSARMFDFIDSGIMEGLQHNLLMLTQKRTAGKISEAPGDEVQLHSTVQAKRTDADGSVKYLLRWHPEDVVPDEWVSETDYKPMKSVSIPALSPTSKLALGPLLFPTTNEEQPRRKHQRKPKRQT</sequence>
<evidence type="ECO:0000256" key="8">
    <source>
        <dbReference type="ARBA" id="ARBA00023015"/>
    </source>
</evidence>
<dbReference type="GO" id="GO:0035098">
    <property type="term" value="C:ESC/E(Z) complex"/>
    <property type="evidence" value="ECO:0007669"/>
    <property type="project" value="TreeGrafter"/>
</dbReference>
<protein>
    <recommendedName>
        <fullName evidence="14">C2H2-type domain-containing protein</fullName>
    </recommendedName>
</protein>
<feature type="compositionally biased region" description="Polar residues" evidence="13">
    <location>
        <begin position="42"/>
        <end position="53"/>
    </location>
</feature>
<accession>A0A653CAD0</accession>
<feature type="region of interest" description="Disordered" evidence="13">
    <location>
        <begin position="19"/>
        <end position="99"/>
    </location>
</feature>
<keyword evidence="10" id="KW-0539">Nucleus</keyword>
<feature type="region of interest" description="Disordered" evidence="13">
    <location>
        <begin position="487"/>
        <end position="529"/>
    </location>
</feature>
<feature type="compositionally biased region" description="Low complexity" evidence="13">
    <location>
        <begin position="497"/>
        <end position="509"/>
    </location>
</feature>
<keyword evidence="3" id="KW-0479">Metal-binding</keyword>
<dbReference type="AlphaFoldDB" id="A0A653CAD0"/>
<dbReference type="Gene3D" id="3.30.160.60">
    <property type="entry name" value="Classic Zinc Finger"/>
    <property type="match status" value="2"/>
</dbReference>
<dbReference type="InterPro" id="IPR059034">
    <property type="entry name" value="SH3_AEBP2_C"/>
</dbReference>
<dbReference type="Proteomes" id="UP000410492">
    <property type="component" value="Unassembled WGS sequence"/>
</dbReference>
<dbReference type="PROSITE" id="PS50157">
    <property type="entry name" value="ZINC_FINGER_C2H2_2"/>
    <property type="match status" value="1"/>
</dbReference>
<dbReference type="InterPro" id="IPR036236">
    <property type="entry name" value="Znf_C2H2_sf"/>
</dbReference>
<name>A0A653CAD0_CALMS</name>
<feature type="compositionally biased region" description="Low complexity" evidence="13">
    <location>
        <begin position="19"/>
        <end position="34"/>
    </location>
</feature>
<comment type="subcellular location">
    <subcellularLocation>
        <location evidence="1">Nucleus</location>
    </subcellularLocation>
</comment>
<dbReference type="InterPro" id="IPR013087">
    <property type="entry name" value="Znf_C2H2_type"/>
</dbReference>
<gene>
    <name evidence="15" type="ORF">CALMAC_LOCUS6999</name>
</gene>
<keyword evidence="9" id="KW-0804">Transcription</keyword>
<dbReference type="GO" id="GO:0008270">
    <property type="term" value="F:zinc ion binding"/>
    <property type="evidence" value="ECO:0007669"/>
    <property type="project" value="UniProtKB-KW"/>
</dbReference>
<dbReference type="GO" id="GO:0006325">
    <property type="term" value="P:chromatin organization"/>
    <property type="evidence" value="ECO:0007669"/>
    <property type="project" value="UniProtKB-KW"/>
</dbReference>
<evidence type="ECO:0000256" key="10">
    <source>
        <dbReference type="ARBA" id="ARBA00023242"/>
    </source>
</evidence>
<evidence type="ECO:0000256" key="2">
    <source>
        <dbReference type="ARBA" id="ARBA00022491"/>
    </source>
</evidence>
<evidence type="ECO:0000256" key="1">
    <source>
        <dbReference type="ARBA" id="ARBA00004123"/>
    </source>
</evidence>
<evidence type="ECO:0000256" key="7">
    <source>
        <dbReference type="ARBA" id="ARBA00022853"/>
    </source>
</evidence>
<dbReference type="PANTHER" id="PTHR46541">
    <property type="entry name" value="ZINC FINGER PROTEIN AEBP2"/>
    <property type="match status" value="1"/>
</dbReference>
<keyword evidence="6" id="KW-0862">Zinc</keyword>
<dbReference type="SUPFAM" id="SSF57667">
    <property type="entry name" value="beta-beta-alpha zinc fingers"/>
    <property type="match status" value="2"/>
</dbReference>
<feature type="region of interest" description="Disordered" evidence="13">
    <location>
        <begin position="269"/>
        <end position="289"/>
    </location>
</feature>
<evidence type="ECO:0000256" key="9">
    <source>
        <dbReference type="ARBA" id="ARBA00023163"/>
    </source>
</evidence>
<feature type="compositionally biased region" description="Gly residues" evidence="13">
    <location>
        <begin position="55"/>
        <end position="65"/>
    </location>
</feature>
<dbReference type="InterPro" id="IPR052130">
    <property type="entry name" value="AEBP2/jing_C2H2-ZnF"/>
</dbReference>
<evidence type="ECO:0000256" key="4">
    <source>
        <dbReference type="ARBA" id="ARBA00022737"/>
    </source>
</evidence>
<comment type="similarity">
    <text evidence="11">Belongs to the AEBP2/jing C2H2-type zinc-finger family.</text>
</comment>
<feature type="compositionally biased region" description="Polar residues" evidence="13">
    <location>
        <begin position="519"/>
        <end position="528"/>
    </location>
</feature>
<keyword evidence="8" id="KW-0805">Transcription regulation</keyword>
<evidence type="ECO:0000256" key="13">
    <source>
        <dbReference type="SAM" id="MobiDB-lite"/>
    </source>
</evidence>
<feature type="compositionally biased region" description="Basic residues" evidence="13">
    <location>
        <begin position="819"/>
        <end position="830"/>
    </location>
</feature>